<protein>
    <submittedName>
        <fullName evidence="2">Uncharacterized protein</fullName>
    </submittedName>
</protein>
<reference evidence="2" key="1">
    <citation type="submission" date="2021-10" db="EMBL/GenBank/DDBJ databases">
        <title>Tropical sea cucumber genome reveals ecological adaptation and Cuvierian tubules defense mechanism.</title>
        <authorList>
            <person name="Chen T."/>
        </authorList>
    </citation>
    <scope>NUCLEOTIDE SEQUENCE</scope>
    <source>
        <strain evidence="2">Nanhai2018</strain>
        <tissue evidence="2">Muscle</tissue>
    </source>
</reference>
<evidence type="ECO:0000256" key="1">
    <source>
        <dbReference type="SAM" id="Phobius"/>
    </source>
</evidence>
<dbReference type="EMBL" id="JAIZAY010000015">
    <property type="protein sequence ID" value="KAJ8028002.1"/>
    <property type="molecule type" value="Genomic_DNA"/>
</dbReference>
<proteinExistence type="predicted"/>
<keyword evidence="1" id="KW-0472">Membrane</keyword>
<sequence length="55" mass="6392">MHTYNISVMRTVEACSYCVYLYFMALMPCFFFRVPSHCSLVSAVTYVTHTRKTAL</sequence>
<evidence type="ECO:0000313" key="2">
    <source>
        <dbReference type="EMBL" id="KAJ8028002.1"/>
    </source>
</evidence>
<gene>
    <name evidence="2" type="ORF">HOLleu_30121</name>
</gene>
<accession>A0A9Q1GWF2</accession>
<feature type="transmembrane region" description="Helical" evidence="1">
    <location>
        <begin position="12"/>
        <end position="34"/>
    </location>
</feature>
<organism evidence="2 3">
    <name type="scientific">Holothuria leucospilota</name>
    <name type="common">Black long sea cucumber</name>
    <name type="synonym">Mertensiothuria leucospilota</name>
    <dbReference type="NCBI Taxonomy" id="206669"/>
    <lineage>
        <taxon>Eukaryota</taxon>
        <taxon>Metazoa</taxon>
        <taxon>Echinodermata</taxon>
        <taxon>Eleutherozoa</taxon>
        <taxon>Echinozoa</taxon>
        <taxon>Holothuroidea</taxon>
        <taxon>Aspidochirotacea</taxon>
        <taxon>Aspidochirotida</taxon>
        <taxon>Holothuriidae</taxon>
        <taxon>Holothuria</taxon>
    </lineage>
</organism>
<keyword evidence="3" id="KW-1185">Reference proteome</keyword>
<dbReference type="AlphaFoldDB" id="A0A9Q1GWF2"/>
<keyword evidence="1" id="KW-1133">Transmembrane helix</keyword>
<dbReference type="Proteomes" id="UP001152320">
    <property type="component" value="Chromosome 15"/>
</dbReference>
<name>A0A9Q1GWF2_HOLLE</name>
<comment type="caution">
    <text evidence="2">The sequence shown here is derived from an EMBL/GenBank/DDBJ whole genome shotgun (WGS) entry which is preliminary data.</text>
</comment>
<keyword evidence="1" id="KW-0812">Transmembrane</keyword>
<evidence type="ECO:0000313" key="3">
    <source>
        <dbReference type="Proteomes" id="UP001152320"/>
    </source>
</evidence>